<dbReference type="EMBL" id="BGPR01230795">
    <property type="protein sequence ID" value="GBL74649.1"/>
    <property type="molecule type" value="Genomic_DNA"/>
</dbReference>
<name>A0A4Y2A5E7_ARAVE</name>
<evidence type="ECO:0000313" key="1">
    <source>
        <dbReference type="EMBL" id="GBL74649.1"/>
    </source>
</evidence>
<feature type="non-terminal residue" evidence="1">
    <location>
        <position position="1"/>
    </location>
</feature>
<protein>
    <submittedName>
        <fullName evidence="1">Uncharacterized protein</fullName>
    </submittedName>
</protein>
<keyword evidence="2" id="KW-1185">Reference proteome</keyword>
<dbReference type="AlphaFoldDB" id="A0A4Y2A5E7"/>
<organism evidence="1 2">
    <name type="scientific">Araneus ventricosus</name>
    <name type="common">Orbweaver spider</name>
    <name type="synonym">Epeira ventricosa</name>
    <dbReference type="NCBI Taxonomy" id="182803"/>
    <lineage>
        <taxon>Eukaryota</taxon>
        <taxon>Metazoa</taxon>
        <taxon>Ecdysozoa</taxon>
        <taxon>Arthropoda</taxon>
        <taxon>Chelicerata</taxon>
        <taxon>Arachnida</taxon>
        <taxon>Araneae</taxon>
        <taxon>Araneomorphae</taxon>
        <taxon>Entelegynae</taxon>
        <taxon>Araneoidea</taxon>
        <taxon>Araneidae</taxon>
        <taxon>Araneus</taxon>
    </lineage>
</organism>
<reference evidence="1 2" key="1">
    <citation type="journal article" date="2019" name="Sci. Rep.">
        <title>Orb-weaving spider Araneus ventricosus genome elucidates the spidroin gene catalogue.</title>
        <authorList>
            <person name="Kono N."/>
            <person name="Nakamura H."/>
            <person name="Ohtoshi R."/>
            <person name="Moran D.A.P."/>
            <person name="Shinohara A."/>
            <person name="Yoshida Y."/>
            <person name="Fujiwara M."/>
            <person name="Mori M."/>
            <person name="Tomita M."/>
            <person name="Arakawa K."/>
        </authorList>
    </citation>
    <scope>NUCLEOTIDE SEQUENCE [LARGE SCALE GENOMIC DNA]</scope>
</reference>
<proteinExistence type="predicted"/>
<comment type="caution">
    <text evidence="1">The sequence shown here is derived from an EMBL/GenBank/DDBJ whole genome shotgun (WGS) entry which is preliminary data.</text>
</comment>
<dbReference type="Proteomes" id="UP000499080">
    <property type="component" value="Unassembled WGS sequence"/>
</dbReference>
<sequence length="38" mass="4437">AGIKPQAVYLRLTVEATMQDHSQRRIQPWKCPEQRLST</sequence>
<accession>A0A4Y2A5E7</accession>
<evidence type="ECO:0000313" key="2">
    <source>
        <dbReference type="Proteomes" id="UP000499080"/>
    </source>
</evidence>
<gene>
    <name evidence="1" type="ORF">AVEN_207955_1</name>
</gene>